<dbReference type="OrthoDB" id="5295648at2"/>
<dbReference type="Proteomes" id="UP000197003">
    <property type="component" value="Chromosome"/>
</dbReference>
<organism evidence="2 3">
    <name type="scientific">Bdellovibrio bacteriovorus</name>
    <dbReference type="NCBI Taxonomy" id="959"/>
    <lineage>
        <taxon>Bacteria</taxon>
        <taxon>Pseudomonadati</taxon>
        <taxon>Bdellovibrionota</taxon>
        <taxon>Bdellovibrionia</taxon>
        <taxon>Bdellovibrionales</taxon>
        <taxon>Pseudobdellovibrionaceae</taxon>
        <taxon>Bdellovibrio</taxon>
    </lineage>
</organism>
<accession>A0A1Z3N4E7</accession>
<sequence length="166" mass="17951">MKKIVSLVIFIAALVWTWNVIHTSQAVGFETHSGIQVKLAELITQTLAAKKPHAKDLSISRLWTETLSDNKVRAVFAYKFTDVAEDGETMEQVIEGEAVLYRDVSDQENVDKWVLQSVKTTNDIVVFTEGSTITPGADEATTEAAPEATPAATATPTPAPTATPGH</sequence>
<dbReference type="EMBL" id="CP020946">
    <property type="protein sequence ID" value="ASD62350.1"/>
    <property type="molecule type" value="Genomic_DNA"/>
</dbReference>
<feature type="region of interest" description="Disordered" evidence="1">
    <location>
        <begin position="132"/>
        <end position="166"/>
    </location>
</feature>
<reference evidence="2 3" key="1">
    <citation type="submission" date="2017-04" db="EMBL/GenBank/DDBJ databases">
        <title>Whole genome sequence of Bdellovibrio bacteriovorus strain SSB218315.</title>
        <authorList>
            <person name="Oyedara O."/>
            <person name="Rodriguez-Perez M.A."/>
        </authorList>
    </citation>
    <scope>NUCLEOTIDE SEQUENCE [LARGE SCALE GENOMIC DNA]</scope>
    <source>
        <strain evidence="2 3">SSB218315</strain>
    </source>
</reference>
<evidence type="ECO:0000313" key="2">
    <source>
        <dbReference type="EMBL" id="ASD62350.1"/>
    </source>
</evidence>
<dbReference type="RefSeq" id="WP_088563999.1">
    <property type="nucleotide sequence ID" value="NZ_CP020946.1"/>
</dbReference>
<evidence type="ECO:0000313" key="3">
    <source>
        <dbReference type="Proteomes" id="UP000197003"/>
    </source>
</evidence>
<name>A0A1Z3N4E7_BDEBC</name>
<gene>
    <name evidence="2" type="ORF">B9G79_01610</name>
</gene>
<dbReference type="AlphaFoldDB" id="A0A1Z3N4E7"/>
<evidence type="ECO:0000256" key="1">
    <source>
        <dbReference type="SAM" id="MobiDB-lite"/>
    </source>
</evidence>
<feature type="compositionally biased region" description="Low complexity" evidence="1">
    <location>
        <begin position="142"/>
        <end position="156"/>
    </location>
</feature>
<protein>
    <submittedName>
        <fullName evidence="2">Uncharacterized protein</fullName>
    </submittedName>
</protein>
<proteinExistence type="predicted"/>
<feature type="compositionally biased region" description="Pro residues" evidence="1">
    <location>
        <begin position="157"/>
        <end position="166"/>
    </location>
</feature>